<dbReference type="InterPro" id="IPR013486">
    <property type="entry name" value="SpoIID/LytB"/>
</dbReference>
<name>A0A0F0CL60_9BACT</name>
<dbReference type="InterPro" id="IPR013693">
    <property type="entry name" value="SpoIID/LytB_N"/>
</dbReference>
<dbReference type="NCBIfam" id="TIGR02669">
    <property type="entry name" value="SpoIID_LytB"/>
    <property type="match status" value="1"/>
</dbReference>
<dbReference type="Proteomes" id="UP000033428">
    <property type="component" value="Unassembled WGS sequence"/>
</dbReference>
<evidence type="ECO:0000313" key="4">
    <source>
        <dbReference type="Proteomes" id="UP000033428"/>
    </source>
</evidence>
<dbReference type="PATRIC" id="fig|1609969.3.peg.2208"/>
<organism evidence="3 4">
    <name type="scientific">Candidatus Omnitrophus magneticus</name>
    <dbReference type="NCBI Taxonomy" id="1609969"/>
    <lineage>
        <taxon>Bacteria</taxon>
        <taxon>Pseudomonadati</taxon>
        <taxon>Candidatus Omnitrophota</taxon>
        <taxon>Candidatus Omnitrophus</taxon>
    </lineage>
</organism>
<evidence type="ECO:0000259" key="2">
    <source>
        <dbReference type="Pfam" id="PF08486"/>
    </source>
</evidence>
<dbReference type="PANTHER" id="PTHR30032">
    <property type="entry name" value="N-ACETYLMURAMOYL-L-ALANINE AMIDASE-RELATED"/>
    <property type="match status" value="1"/>
</dbReference>
<accession>A0A0F0CL60</accession>
<dbReference type="PANTHER" id="PTHR30032:SF4">
    <property type="entry name" value="AMIDASE ENHANCER"/>
    <property type="match status" value="1"/>
</dbReference>
<sequence length="443" mass="50933">MFKAARYLFILAKNKIVWLSLLIILLAAVYWVYFSLSYFYEINFLEKENYKKFFIRVRVDSGKKEVSVSADNLLRVRDGLTGSLLKIVESPGKTIVFSQEDSGIKVDDTIFQATILYLSLKPEGTIYIGKTAYRGDFKIIKGEDGLNIINMVEIEDYLKGVVPCEVSALWPMSALKAQAIVSRSYAVSQALRRKNKEYDLAADTYSQVYKGKDAEQWRALRAVRETRGDILTFNNRVLPAYFHSCCGGHTQDITRVWGEEKISPLSGVECQWCRWMPHFRWQTRVQEDKMIIGLNEKGYDILSIQNISIGDRDDSGRVSFFNLNTDKGLIKIDGMDFANIVGRRFIKSLNTQVKSYPGYYYFSGYGWGHGVGMCQWGAFGLSLRWSNTEDILKIYYPGAGIDKLWGVIGGEQREQETKKKEASLEKKKKYRRFFIFPLPYVMK</sequence>
<keyword evidence="1" id="KW-1133">Transmembrane helix</keyword>
<dbReference type="InterPro" id="IPR051922">
    <property type="entry name" value="Bact_Sporulation_Assoc"/>
</dbReference>
<feature type="domain" description="Sporulation stage II protein D amidase enhancer LytB N-terminal" evidence="2">
    <location>
        <begin position="144"/>
        <end position="233"/>
    </location>
</feature>
<keyword evidence="4" id="KW-1185">Reference proteome</keyword>
<dbReference type="GO" id="GO:0030435">
    <property type="term" value="P:sporulation resulting in formation of a cellular spore"/>
    <property type="evidence" value="ECO:0007669"/>
    <property type="project" value="InterPro"/>
</dbReference>
<proteinExistence type="predicted"/>
<keyword evidence="1" id="KW-0812">Transmembrane</keyword>
<dbReference type="GO" id="GO:0030288">
    <property type="term" value="C:outer membrane-bounded periplasmic space"/>
    <property type="evidence" value="ECO:0007669"/>
    <property type="project" value="TreeGrafter"/>
</dbReference>
<evidence type="ECO:0000313" key="3">
    <source>
        <dbReference type="EMBL" id="KJJ84078.1"/>
    </source>
</evidence>
<dbReference type="Pfam" id="PF08486">
    <property type="entry name" value="SpoIID"/>
    <property type="match status" value="1"/>
</dbReference>
<keyword evidence="1" id="KW-0472">Membrane</keyword>
<protein>
    <submittedName>
        <fullName evidence="3">Sporulation stage II protein D, amidase enhancer LytB</fullName>
    </submittedName>
</protein>
<dbReference type="EMBL" id="JYNY01000409">
    <property type="protein sequence ID" value="KJJ84078.1"/>
    <property type="molecule type" value="Genomic_DNA"/>
</dbReference>
<feature type="transmembrane region" description="Helical" evidence="1">
    <location>
        <begin position="16"/>
        <end position="40"/>
    </location>
</feature>
<reference evidence="3 4" key="1">
    <citation type="submission" date="2015-02" db="EMBL/GenBank/DDBJ databases">
        <title>Single-cell genomics of uncultivated deep-branching MTB reveals a conserved set of magnetosome genes.</title>
        <authorList>
            <person name="Kolinko S."/>
            <person name="Richter M."/>
            <person name="Glockner F.O."/>
            <person name="Brachmann A."/>
            <person name="Schuler D."/>
        </authorList>
    </citation>
    <scope>NUCLEOTIDE SEQUENCE [LARGE SCALE GENOMIC DNA]</scope>
    <source>
        <strain evidence="3">SKK-01</strain>
    </source>
</reference>
<comment type="caution">
    <text evidence="3">The sequence shown here is derived from an EMBL/GenBank/DDBJ whole genome shotgun (WGS) entry which is preliminary data.</text>
</comment>
<gene>
    <name evidence="3" type="ORF">OMAG_002077</name>
</gene>
<evidence type="ECO:0000256" key="1">
    <source>
        <dbReference type="SAM" id="Phobius"/>
    </source>
</evidence>
<dbReference type="AlphaFoldDB" id="A0A0F0CL60"/>